<dbReference type="SUPFAM" id="SSF52833">
    <property type="entry name" value="Thioredoxin-like"/>
    <property type="match status" value="1"/>
</dbReference>
<evidence type="ECO:0000313" key="2">
    <source>
        <dbReference type="Proteomes" id="UP001596990"/>
    </source>
</evidence>
<dbReference type="Pfam" id="PF05768">
    <property type="entry name" value="Glrx-like"/>
    <property type="match status" value="1"/>
</dbReference>
<dbReference type="Proteomes" id="UP001596990">
    <property type="component" value="Unassembled WGS sequence"/>
</dbReference>
<accession>A0ABW3L2U7</accession>
<dbReference type="PANTHER" id="PTHR33558:SF1">
    <property type="entry name" value="GLUTAREDOXIN-LIKE PROTEIN C5ORF63 HOMOLOG"/>
    <property type="match status" value="1"/>
</dbReference>
<dbReference type="PANTHER" id="PTHR33558">
    <property type="entry name" value="GLUTAREDOXIN-LIKE PROTEIN C5ORF63 HOMOLOG"/>
    <property type="match status" value="1"/>
</dbReference>
<name>A0ABW3L2U7_9BACI</name>
<protein>
    <submittedName>
        <fullName evidence="1">Glutaredoxin family protein</fullName>
    </submittedName>
</protein>
<dbReference type="Gene3D" id="3.40.30.10">
    <property type="entry name" value="Glutaredoxin"/>
    <property type="match status" value="1"/>
</dbReference>
<sequence>MTHVKRGMFAMKEVILYMRENCCLCDEVKVLLDLLQSDHEFEMIEKDIESDEALLQRFMIEIPVVEIDGELLYYKEIDLISLRERLH</sequence>
<evidence type="ECO:0000313" key="1">
    <source>
        <dbReference type="EMBL" id="MFD1020401.1"/>
    </source>
</evidence>
<keyword evidence="2" id="KW-1185">Reference proteome</keyword>
<dbReference type="InterPro" id="IPR008554">
    <property type="entry name" value="Glutaredoxin-like"/>
</dbReference>
<gene>
    <name evidence="1" type="ORF">ACFQ2J_14530</name>
</gene>
<dbReference type="InterPro" id="IPR052565">
    <property type="entry name" value="Glutaredoxin-like_YDR286C"/>
</dbReference>
<comment type="caution">
    <text evidence="1">The sequence shown here is derived from an EMBL/GenBank/DDBJ whole genome shotgun (WGS) entry which is preliminary data.</text>
</comment>
<dbReference type="InterPro" id="IPR036249">
    <property type="entry name" value="Thioredoxin-like_sf"/>
</dbReference>
<organism evidence="1 2">
    <name type="scientific">Thalassobacillus hwangdonensis</name>
    <dbReference type="NCBI Taxonomy" id="546108"/>
    <lineage>
        <taxon>Bacteria</taxon>
        <taxon>Bacillati</taxon>
        <taxon>Bacillota</taxon>
        <taxon>Bacilli</taxon>
        <taxon>Bacillales</taxon>
        <taxon>Bacillaceae</taxon>
        <taxon>Thalassobacillus</taxon>
    </lineage>
</organism>
<dbReference type="EMBL" id="JBHTKL010000005">
    <property type="protein sequence ID" value="MFD1020401.1"/>
    <property type="molecule type" value="Genomic_DNA"/>
</dbReference>
<reference evidence="2" key="1">
    <citation type="journal article" date="2019" name="Int. J. Syst. Evol. Microbiol.">
        <title>The Global Catalogue of Microorganisms (GCM) 10K type strain sequencing project: providing services to taxonomists for standard genome sequencing and annotation.</title>
        <authorList>
            <consortium name="The Broad Institute Genomics Platform"/>
            <consortium name="The Broad Institute Genome Sequencing Center for Infectious Disease"/>
            <person name="Wu L."/>
            <person name="Ma J."/>
        </authorList>
    </citation>
    <scope>NUCLEOTIDE SEQUENCE [LARGE SCALE GENOMIC DNA]</scope>
    <source>
        <strain evidence="2">CCUG 56607</strain>
    </source>
</reference>
<proteinExistence type="predicted"/>